<evidence type="ECO:0000256" key="5">
    <source>
        <dbReference type="SAM" id="MobiDB-lite"/>
    </source>
</evidence>
<dbReference type="Proteomes" id="UP000733379">
    <property type="component" value="Unassembled WGS sequence"/>
</dbReference>
<dbReference type="Pfam" id="PF00877">
    <property type="entry name" value="NLPC_P60"/>
    <property type="match status" value="1"/>
</dbReference>
<evidence type="ECO:0000313" key="7">
    <source>
        <dbReference type="EMBL" id="MBU3064096.1"/>
    </source>
</evidence>
<feature type="compositionally biased region" description="Low complexity" evidence="5">
    <location>
        <begin position="53"/>
        <end position="72"/>
    </location>
</feature>
<organism evidence="7 8">
    <name type="scientific">Nocardia albiluteola</name>
    <dbReference type="NCBI Taxonomy" id="2842303"/>
    <lineage>
        <taxon>Bacteria</taxon>
        <taxon>Bacillati</taxon>
        <taxon>Actinomycetota</taxon>
        <taxon>Actinomycetes</taxon>
        <taxon>Mycobacteriales</taxon>
        <taxon>Nocardiaceae</taxon>
        <taxon>Nocardia</taxon>
    </lineage>
</organism>
<gene>
    <name evidence="7" type="ORF">KO481_21505</name>
</gene>
<evidence type="ECO:0000256" key="1">
    <source>
        <dbReference type="ARBA" id="ARBA00007074"/>
    </source>
</evidence>
<feature type="compositionally biased region" description="Low complexity" evidence="5">
    <location>
        <begin position="17"/>
        <end position="33"/>
    </location>
</feature>
<dbReference type="SUPFAM" id="SSF54001">
    <property type="entry name" value="Cysteine proteinases"/>
    <property type="match status" value="1"/>
</dbReference>
<evidence type="ECO:0000256" key="2">
    <source>
        <dbReference type="ARBA" id="ARBA00022670"/>
    </source>
</evidence>
<name>A0ABS6B2V8_9NOCA</name>
<evidence type="ECO:0000256" key="4">
    <source>
        <dbReference type="ARBA" id="ARBA00022807"/>
    </source>
</evidence>
<dbReference type="PROSITE" id="PS51935">
    <property type="entry name" value="NLPC_P60"/>
    <property type="match status" value="1"/>
</dbReference>
<feature type="domain" description="NlpC/P60" evidence="6">
    <location>
        <begin position="77"/>
        <end position="192"/>
    </location>
</feature>
<sequence>MAETTATAVADPGIPLTAPTADAPDPVAASTVANTGSAETGSASDPIAGGTGSASSGSGSGSASGSATGSASVPLASPRAMAALSIAKTQVGKPYQWGGTGPNAFDCSGLVQWAYRWVGIFLPRTTWQQARAGSPVPLGSIQPGDVVVLNPDGSHEGMYVGNGTVINAYDYGVGVVYSPLRQFHIYAIRRFF</sequence>
<protein>
    <submittedName>
        <fullName evidence="7">C40 family peptidase</fullName>
    </submittedName>
</protein>
<dbReference type="EMBL" id="JAHKNI010000007">
    <property type="protein sequence ID" value="MBU3064096.1"/>
    <property type="molecule type" value="Genomic_DNA"/>
</dbReference>
<comment type="similarity">
    <text evidence="1">Belongs to the peptidase C40 family.</text>
</comment>
<reference evidence="7 8" key="1">
    <citation type="submission" date="2021-06" db="EMBL/GenBank/DDBJ databases">
        <title>Actinomycetes sequencing.</title>
        <authorList>
            <person name="Shan Q."/>
        </authorList>
    </citation>
    <scope>NUCLEOTIDE SEQUENCE [LARGE SCALE GENOMIC DNA]</scope>
    <source>
        <strain evidence="7 8">NEAU-G5</strain>
    </source>
</reference>
<evidence type="ECO:0000259" key="6">
    <source>
        <dbReference type="PROSITE" id="PS51935"/>
    </source>
</evidence>
<keyword evidence="8" id="KW-1185">Reference proteome</keyword>
<dbReference type="Gene3D" id="3.90.1720.10">
    <property type="entry name" value="endopeptidase domain like (from Nostoc punctiforme)"/>
    <property type="match status" value="1"/>
</dbReference>
<dbReference type="InterPro" id="IPR038765">
    <property type="entry name" value="Papain-like_cys_pep_sf"/>
</dbReference>
<proteinExistence type="inferred from homology"/>
<dbReference type="InterPro" id="IPR000064">
    <property type="entry name" value="NLP_P60_dom"/>
</dbReference>
<comment type="caution">
    <text evidence="7">The sequence shown here is derived from an EMBL/GenBank/DDBJ whole genome shotgun (WGS) entry which is preliminary data.</text>
</comment>
<keyword evidence="2" id="KW-0645">Protease</keyword>
<dbReference type="PANTHER" id="PTHR47359:SF3">
    <property type="entry name" value="NLP_P60 DOMAIN-CONTAINING PROTEIN-RELATED"/>
    <property type="match status" value="1"/>
</dbReference>
<accession>A0ABS6B2V8</accession>
<evidence type="ECO:0000256" key="3">
    <source>
        <dbReference type="ARBA" id="ARBA00022801"/>
    </source>
</evidence>
<keyword evidence="3" id="KW-0378">Hydrolase</keyword>
<feature type="compositionally biased region" description="Polar residues" evidence="5">
    <location>
        <begin position="34"/>
        <end position="43"/>
    </location>
</feature>
<feature type="region of interest" description="Disordered" evidence="5">
    <location>
        <begin position="1"/>
        <end position="72"/>
    </location>
</feature>
<keyword evidence="4" id="KW-0788">Thiol protease</keyword>
<dbReference type="InterPro" id="IPR051794">
    <property type="entry name" value="PG_Endopeptidase_C40"/>
</dbReference>
<dbReference type="PANTHER" id="PTHR47359">
    <property type="entry name" value="PEPTIDOGLYCAN DL-ENDOPEPTIDASE CWLO"/>
    <property type="match status" value="1"/>
</dbReference>
<evidence type="ECO:0000313" key="8">
    <source>
        <dbReference type="Proteomes" id="UP000733379"/>
    </source>
</evidence>